<dbReference type="AlphaFoldDB" id="A0AAD6VS81"/>
<gene>
    <name evidence="11" type="ORF">GGX14DRAFT_532364</name>
</gene>
<feature type="signal peptide" evidence="9">
    <location>
        <begin position="1"/>
        <end position="21"/>
    </location>
</feature>
<dbReference type="SUPFAM" id="SSF52151">
    <property type="entry name" value="FabD/lysophospholipase-like"/>
    <property type="match status" value="1"/>
</dbReference>
<comment type="catalytic activity">
    <reaction evidence="9">
        <text>a 1-acyl-sn-glycero-3-phosphocholine + H2O = sn-glycerol 3-phosphocholine + a fatty acid + H(+)</text>
        <dbReference type="Rhea" id="RHEA:15177"/>
        <dbReference type="ChEBI" id="CHEBI:15377"/>
        <dbReference type="ChEBI" id="CHEBI:15378"/>
        <dbReference type="ChEBI" id="CHEBI:16870"/>
        <dbReference type="ChEBI" id="CHEBI:28868"/>
        <dbReference type="ChEBI" id="CHEBI:58168"/>
        <dbReference type="EC" id="3.1.1.5"/>
    </reaction>
</comment>
<keyword evidence="7" id="KW-0325">Glycoprotein</keyword>
<dbReference type="InterPro" id="IPR016035">
    <property type="entry name" value="Acyl_Trfase/lysoPLipase"/>
</dbReference>
<name>A0AAD6VS81_9AGAR</name>
<dbReference type="Pfam" id="PF01735">
    <property type="entry name" value="PLA2_B"/>
    <property type="match status" value="1"/>
</dbReference>
<proteinExistence type="inferred from homology"/>
<evidence type="ECO:0000256" key="1">
    <source>
        <dbReference type="ARBA" id="ARBA00008780"/>
    </source>
</evidence>
<dbReference type="InterPro" id="IPR002642">
    <property type="entry name" value="LysoPLipase_cat_dom"/>
</dbReference>
<evidence type="ECO:0000313" key="11">
    <source>
        <dbReference type="EMBL" id="KAJ7221312.1"/>
    </source>
</evidence>
<comment type="caution">
    <text evidence="11">The sequence shown here is derived from an EMBL/GenBank/DDBJ whole genome shotgun (WGS) entry which is preliminary data.</text>
</comment>
<evidence type="ECO:0000256" key="5">
    <source>
        <dbReference type="ARBA" id="ARBA00022963"/>
    </source>
</evidence>
<dbReference type="GO" id="GO:0005829">
    <property type="term" value="C:cytosol"/>
    <property type="evidence" value="ECO:0007669"/>
    <property type="project" value="TreeGrafter"/>
</dbReference>
<accession>A0AAD6VS81</accession>
<evidence type="ECO:0000256" key="6">
    <source>
        <dbReference type="ARBA" id="ARBA00023098"/>
    </source>
</evidence>
<comment type="similarity">
    <text evidence="1 9">Belongs to the lysophospholipase family.</text>
</comment>
<dbReference type="PANTHER" id="PTHR10728">
    <property type="entry name" value="CYTOSOLIC PHOSPHOLIPASE A2"/>
    <property type="match status" value="1"/>
</dbReference>
<reference evidence="11" key="1">
    <citation type="submission" date="2023-03" db="EMBL/GenBank/DDBJ databases">
        <title>Massive genome expansion in bonnet fungi (Mycena s.s.) driven by repeated elements and novel gene families across ecological guilds.</title>
        <authorList>
            <consortium name="Lawrence Berkeley National Laboratory"/>
            <person name="Harder C.B."/>
            <person name="Miyauchi S."/>
            <person name="Viragh M."/>
            <person name="Kuo A."/>
            <person name="Thoen E."/>
            <person name="Andreopoulos B."/>
            <person name="Lu D."/>
            <person name="Skrede I."/>
            <person name="Drula E."/>
            <person name="Henrissat B."/>
            <person name="Morin E."/>
            <person name="Kohler A."/>
            <person name="Barry K."/>
            <person name="LaButti K."/>
            <person name="Morin E."/>
            <person name="Salamov A."/>
            <person name="Lipzen A."/>
            <person name="Mereny Z."/>
            <person name="Hegedus B."/>
            <person name="Baldrian P."/>
            <person name="Stursova M."/>
            <person name="Weitz H."/>
            <person name="Taylor A."/>
            <person name="Grigoriev I.V."/>
            <person name="Nagy L.G."/>
            <person name="Martin F."/>
            <person name="Kauserud H."/>
        </authorList>
    </citation>
    <scope>NUCLEOTIDE SEQUENCE</scope>
    <source>
        <strain evidence="11">9144</strain>
    </source>
</reference>
<evidence type="ECO:0000256" key="2">
    <source>
        <dbReference type="ARBA" id="ARBA00013274"/>
    </source>
</evidence>
<dbReference type="PANTHER" id="PTHR10728:SF33">
    <property type="entry name" value="LYSOPHOSPHOLIPASE 1-RELATED"/>
    <property type="match status" value="1"/>
</dbReference>
<keyword evidence="12" id="KW-1185">Reference proteome</keyword>
<evidence type="ECO:0000256" key="3">
    <source>
        <dbReference type="ARBA" id="ARBA00022729"/>
    </source>
</evidence>
<feature type="domain" description="PLA2c" evidence="10">
    <location>
        <begin position="38"/>
        <end position="610"/>
    </location>
</feature>
<dbReference type="EMBL" id="JARJCW010000008">
    <property type="protein sequence ID" value="KAJ7221312.1"/>
    <property type="molecule type" value="Genomic_DNA"/>
</dbReference>
<organism evidence="11 12">
    <name type="scientific">Mycena pura</name>
    <dbReference type="NCBI Taxonomy" id="153505"/>
    <lineage>
        <taxon>Eukaryota</taxon>
        <taxon>Fungi</taxon>
        <taxon>Dikarya</taxon>
        <taxon>Basidiomycota</taxon>
        <taxon>Agaricomycotina</taxon>
        <taxon>Agaricomycetes</taxon>
        <taxon>Agaricomycetidae</taxon>
        <taxon>Agaricales</taxon>
        <taxon>Marasmiineae</taxon>
        <taxon>Mycenaceae</taxon>
        <taxon>Mycena</taxon>
    </lineage>
</organism>
<dbReference type="GO" id="GO:0046475">
    <property type="term" value="P:glycerophospholipid catabolic process"/>
    <property type="evidence" value="ECO:0007669"/>
    <property type="project" value="TreeGrafter"/>
</dbReference>
<feature type="chain" id="PRO_5041781771" description="Lysophospholipase" evidence="9">
    <location>
        <begin position="22"/>
        <end position="652"/>
    </location>
</feature>
<dbReference type="EC" id="3.1.1.5" evidence="2 9"/>
<sequence length="652" mass="67925">MYVLGLSLLLFLVKLCTPVWAGGTQSPASQAYTPVRGTCPDNFSLVRKAGATASTQSLSADEAKYISSRRSDVLPAAWGDYLANVQATGAKLPAYVSDILKGNATNAPTLGIAQSGGGLRAAMVGAGVLSALDGRNTTAQHIGTGGLLQAATYITALSGGSWLVTSLAQANFPEIQDLVFASGSGGNSFGGWDTDLNVLAPNNISAPFWGVLIEEMAGKFAAGFPVTFIDMWSRAVARHFVNGTTRADLLGNTTLHGAGVTFSSISELPTFTSHTQPFPIVLFTTNSVHGNASNVFNGDTVVPISNPIYELNVYEMGSYDPLLSAFTPTKYLGTQNSSVCVTGFDQASFMEATSSAFFTVLNTTEALADPTSLLGAIVPILNQTFPQTGIRLDSAMYPNPFQGVAPGTFLDDGEEYLSLVDGGDDAENIPFMPLLVKARGVDVILAIDVTAGSADDPNNNFCDGRSLIATHNRTALFPSYYSFPAVPLNTSTILEEGLTTRPAFFGCDATADEPLVIYIANGAPPPGQPAITNFTSFDFDFTPGQAQAIMGQGFTFATQGIANGTVARDADWPACLACAVTDRARNRSGAAREGVCASCFERYCWGAQGAAAVAGTGTGKGAANGGPASRGLTLTMMVTVAMSVLSTLWVSI</sequence>
<dbReference type="GO" id="GO:0004622">
    <property type="term" value="F:phosphatidylcholine lysophospholipase activity"/>
    <property type="evidence" value="ECO:0007669"/>
    <property type="project" value="UniProtKB-EC"/>
</dbReference>
<evidence type="ECO:0000256" key="9">
    <source>
        <dbReference type="RuleBase" id="RU362103"/>
    </source>
</evidence>
<evidence type="ECO:0000259" key="10">
    <source>
        <dbReference type="PROSITE" id="PS51210"/>
    </source>
</evidence>
<protein>
    <recommendedName>
        <fullName evidence="2 9">Lysophospholipase</fullName>
        <ecNumber evidence="2 9">3.1.1.5</ecNumber>
    </recommendedName>
</protein>
<evidence type="ECO:0000256" key="4">
    <source>
        <dbReference type="ARBA" id="ARBA00022801"/>
    </source>
</evidence>
<dbReference type="Gene3D" id="3.40.1090.10">
    <property type="entry name" value="Cytosolic phospholipase A2 catalytic domain"/>
    <property type="match status" value="1"/>
</dbReference>
<keyword evidence="5 8" id="KW-0442">Lipid degradation</keyword>
<dbReference type="GO" id="GO:0004623">
    <property type="term" value="F:phospholipase A2 activity"/>
    <property type="evidence" value="ECO:0007669"/>
    <property type="project" value="TreeGrafter"/>
</dbReference>
<dbReference type="PROSITE" id="PS51210">
    <property type="entry name" value="PLA2C"/>
    <property type="match status" value="1"/>
</dbReference>
<keyword evidence="4 8" id="KW-0378">Hydrolase</keyword>
<evidence type="ECO:0000256" key="8">
    <source>
        <dbReference type="PROSITE-ProRule" id="PRU00555"/>
    </source>
</evidence>
<keyword evidence="3 9" id="KW-0732">Signal</keyword>
<dbReference type="SMART" id="SM00022">
    <property type="entry name" value="PLAc"/>
    <property type="match status" value="1"/>
</dbReference>
<keyword evidence="6 8" id="KW-0443">Lipid metabolism</keyword>
<dbReference type="Proteomes" id="UP001219525">
    <property type="component" value="Unassembled WGS sequence"/>
</dbReference>
<evidence type="ECO:0000256" key="7">
    <source>
        <dbReference type="ARBA" id="ARBA00023180"/>
    </source>
</evidence>
<evidence type="ECO:0000313" key="12">
    <source>
        <dbReference type="Proteomes" id="UP001219525"/>
    </source>
</evidence>